<evidence type="ECO:0000313" key="6">
    <source>
        <dbReference type="EMBL" id="KWE04501.1"/>
    </source>
</evidence>
<feature type="domain" description="HTH tetR-type" evidence="5">
    <location>
        <begin position="1"/>
        <end position="37"/>
    </location>
</feature>
<accession>A0A119M2I0</accession>
<dbReference type="AlphaFoldDB" id="A0A119M2I0"/>
<dbReference type="Gene3D" id="1.10.357.10">
    <property type="entry name" value="Tetracycline Repressor, domain 2"/>
    <property type="match status" value="1"/>
</dbReference>
<keyword evidence="2 4" id="KW-0238">DNA-binding</keyword>
<keyword evidence="1" id="KW-0805">Transcription regulation</keyword>
<reference evidence="6 7" key="1">
    <citation type="submission" date="2015-11" db="EMBL/GenBank/DDBJ databases">
        <title>Expanding the genomic diversity of Burkholderia species for the development of highly accurate diagnostics.</title>
        <authorList>
            <person name="Sahl J."/>
            <person name="Keim P."/>
            <person name="Wagner D."/>
        </authorList>
    </citation>
    <scope>NUCLEOTIDE SEQUENCE [LARGE SCALE GENOMIC DNA]</scope>
    <source>
        <strain evidence="6 7">MSMB2167WGS</strain>
    </source>
</reference>
<protein>
    <recommendedName>
        <fullName evidence="5">HTH tetR-type domain-containing protein</fullName>
    </recommendedName>
</protein>
<evidence type="ECO:0000256" key="2">
    <source>
        <dbReference type="ARBA" id="ARBA00023125"/>
    </source>
</evidence>
<comment type="caution">
    <text evidence="4">Lacks conserved residue(s) required for the propagation of feature annotation.</text>
</comment>
<evidence type="ECO:0000256" key="3">
    <source>
        <dbReference type="ARBA" id="ARBA00023163"/>
    </source>
</evidence>
<dbReference type="PANTHER" id="PTHR47506:SF3">
    <property type="entry name" value="HTH-TYPE TRANSCRIPTIONAL REGULATOR LMRA"/>
    <property type="match status" value="1"/>
</dbReference>
<dbReference type="Proteomes" id="UP000062998">
    <property type="component" value="Unassembled WGS sequence"/>
</dbReference>
<proteinExistence type="predicted"/>
<name>A0A119M2I0_9BURK</name>
<evidence type="ECO:0000256" key="4">
    <source>
        <dbReference type="PROSITE-ProRule" id="PRU00335"/>
    </source>
</evidence>
<gene>
    <name evidence="6" type="ORF">WL73_13810</name>
</gene>
<organism evidence="6 7">
    <name type="scientific">Burkholderia ubonensis</name>
    <dbReference type="NCBI Taxonomy" id="101571"/>
    <lineage>
        <taxon>Bacteria</taxon>
        <taxon>Pseudomonadati</taxon>
        <taxon>Pseudomonadota</taxon>
        <taxon>Betaproteobacteria</taxon>
        <taxon>Burkholderiales</taxon>
        <taxon>Burkholderiaceae</taxon>
        <taxon>Burkholderia</taxon>
        <taxon>Burkholderia cepacia complex</taxon>
    </lineage>
</organism>
<dbReference type="GO" id="GO:0003677">
    <property type="term" value="F:DNA binding"/>
    <property type="evidence" value="ECO:0007669"/>
    <property type="project" value="UniProtKB-UniRule"/>
</dbReference>
<dbReference type="EMBL" id="LPIX01000048">
    <property type="protein sequence ID" value="KWE04501.1"/>
    <property type="molecule type" value="Genomic_DNA"/>
</dbReference>
<dbReference type="PANTHER" id="PTHR47506">
    <property type="entry name" value="TRANSCRIPTIONAL REGULATORY PROTEIN"/>
    <property type="match status" value="1"/>
</dbReference>
<dbReference type="PROSITE" id="PS50977">
    <property type="entry name" value="HTH_TETR_2"/>
    <property type="match status" value="1"/>
</dbReference>
<evidence type="ECO:0000256" key="1">
    <source>
        <dbReference type="ARBA" id="ARBA00023015"/>
    </source>
</evidence>
<dbReference type="InterPro" id="IPR009057">
    <property type="entry name" value="Homeodomain-like_sf"/>
</dbReference>
<keyword evidence="3" id="KW-0804">Transcription</keyword>
<dbReference type="SUPFAM" id="SSF46689">
    <property type="entry name" value="Homeodomain-like"/>
    <property type="match status" value="1"/>
</dbReference>
<sequence length="168" mass="18808">MSGIAHHAGASVGSLYQFFPSKENIGLALLLRYMDEISEQLEQCKANLPNTPKELARRLVSIILDYVERRPVWAILSEVPALMPHRHAIDRLSEIIGTLLSSYAPSIKARELSAVSMAASLMIRATIQGIRLVDPRERTALRREMQRALGCYLEERLGIAGRRASETR</sequence>
<evidence type="ECO:0000259" key="5">
    <source>
        <dbReference type="PROSITE" id="PS50977"/>
    </source>
</evidence>
<evidence type="ECO:0000313" key="7">
    <source>
        <dbReference type="Proteomes" id="UP000062998"/>
    </source>
</evidence>
<dbReference type="InterPro" id="IPR001647">
    <property type="entry name" value="HTH_TetR"/>
</dbReference>
<comment type="caution">
    <text evidence="6">The sequence shown here is derived from an EMBL/GenBank/DDBJ whole genome shotgun (WGS) entry which is preliminary data.</text>
</comment>